<evidence type="ECO:0000256" key="4">
    <source>
        <dbReference type="ARBA" id="ARBA00023237"/>
    </source>
</evidence>
<gene>
    <name evidence="8" type="ORF">LMG27198_19380</name>
</gene>
<evidence type="ECO:0000256" key="3">
    <source>
        <dbReference type="ARBA" id="ARBA00023136"/>
    </source>
</evidence>
<feature type="domain" description="Outer membrane protein beta-barrel" evidence="7">
    <location>
        <begin position="38"/>
        <end position="256"/>
    </location>
</feature>
<dbReference type="PANTHER" id="PTHR34001">
    <property type="entry name" value="BLL7405 PROTEIN"/>
    <property type="match status" value="1"/>
</dbReference>
<evidence type="ECO:0000313" key="8">
    <source>
        <dbReference type="EMBL" id="GLI92946.1"/>
    </source>
</evidence>
<evidence type="ECO:0000256" key="1">
    <source>
        <dbReference type="ARBA" id="ARBA00004442"/>
    </source>
</evidence>
<dbReference type="SUPFAM" id="SSF56925">
    <property type="entry name" value="OMPA-like"/>
    <property type="match status" value="1"/>
</dbReference>
<dbReference type="InterPro" id="IPR027385">
    <property type="entry name" value="Beta-barrel_OMP"/>
</dbReference>
<evidence type="ECO:0000256" key="6">
    <source>
        <dbReference type="SAM" id="SignalP"/>
    </source>
</evidence>
<protein>
    <submittedName>
        <fullName evidence="8">Outer-membrane immunogenic protein</fullName>
    </submittedName>
</protein>
<dbReference type="InterPro" id="IPR051692">
    <property type="entry name" value="OMP-like"/>
</dbReference>
<dbReference type="Gene3D" id="2.40.160.20">
    <property type="match status" value="1"/>
</dbReference>
<dbReference type="Proteomes" id="UP001144323">
    <property type="component" value="Unassembled WGS sequence"/>
</dbReference>
<comment type="caution">
    <text evidence="8">The sequence shown here is derived from an EMBL/GenBank/DDBJ whole genome shotgun (WGS) entry which is preliminary data.</text>
</comment>
<name>A0A9W6LS06_9HYPH</name>
<accession>A0A9W6LS06</accession>
<keyword evidence="4" id="KW-0998">Cell outer membrane</keyword>
<reference evidence="8" key="1">
    <citation type="journal article" date="2023" name="Int. J. Syst. Evol. Microbiol.">
        <title>Methylocystis iwaonis sp. nov., a type II methane-oxidizing bacterium from surface soil of a rice paddy field in Japan, and emended description of the genus Methylocystis (ex Whittenbury et al. 1970) Bowman et al. 1993.</title>
        <authorList>
            <person name="Kaise H."/>
            <person name="Sawadogo J.B."/>
            <person name="Alam M.S."/>
            <person name="Ueno C."/>
            <person name="Dianou D."/>
            <person name="Shinjo R."/>
            <person name="Asakawa S."/>
        </authorList>
    </citation>
    <scope>NUCLEOTIDE SEQUENCE</scope>
    <source>
        <strain evidence="8">LMG27198</strain>
    </source>
</reference>
<dbReference type="GO" id="GO:0009279">
    <property type="term" value="C:cell outer membrane"/>
    <property type="evidence" value="ECO:0007669"/>
    <property type="project" value="UniProtKB-SubCell"/>
</dbReference>
<feature type="signal peptide" evidence="6">
    <location>
        <begin position="1"/>
        <end position="20"/>
    </location>
</feature>
<sequence length="268" mass="27509">MKKLALTVATLALTVGGAVAADLPSRKAAPMLPPPPPAPLWTGFYVGLNVGGGWTANSVNPNQLTPYVSTANGSLSLLPGNGNGGGNAGGVVGGGQIGYNYQYGSNIVVGVETDFQGTSMSSGGNANYIIYSDPNVAGAFLYPLAPGGNLGVSLSWLGTVRGRAGFLITPTLLVYGTGGFAYGEVSGNASNLSNTRTGWTAGGGVEWLFMPNWSAKAEYLYTDLNSGGATGAFGYQVGYHRHPQFNIVRAGVNYHFNWGGSAPVIAKY</sequence>
<dbReference type="AlphaFoldDB" id="A0A9W6LS06"/>
<comment type="subcellular location">
    <subcellularLocation>
        <location evidence="1">Cell outer membrane</location>
    </subcellularLocation>
</comment>
<keyword evidence="9" id="KW-1185">Reference proteome</keyword>
<dbReference type="RefSeq" id="WP_281802471.1">
    <property type="nucleotide sequence ID" value="NZ_BSEC01000001.1"/>
</dbReference>
<comment type="similarity">
    <text evidence="5">Belongs to the Omp25/RopB family.</text>
</comment>
<evidence type="ECO:0000256" key="2">
    <source>
        <dbReference type="ARBA" id="ARBA00022729"/>
    </source>
</evidence>
<keyword evidence="2 6" id="KW-0732">Signal</keyword>
<dbReference type="Pfam" id="PF13505">
    <property type="entry name" value="OMP_b-brl"/>
    <property type="match status" value="1"/>
</dbReference>
<feature type="chain" id="PRO_5040844214" evidence="6">
    <location>
        <begin position="21"/>
        <end position="268"/>
    </location>
</feature>
<evidence type="ECO:0000259" key="7">
    <source>
        <dbReference type="Pfam" id="PF13505"/>
    </source>
</evidence>
<evidence type="ECO:0000313" key="9">
    <source>
        <dbReference type="Proteomes" id="UP001144323"/>
    </source>
</evidence>
<proteinExistence type="inferred from homology"/>
<keyword evidence="3" id="KW-0472">Membrane</keyword>
<dbReference type="PANTHER" id="PTHR34001:SF3">
    <property type="entry name" value="BLL7405 PROTEIN"/>
    <property type="match status" value="1"/>
</dbReference>
<organism evidence="8 9">
    <name type="scientific">Methylocystis echinoides</name>
    <dbReference type="NCBI Taxonomy" id="29468"/>
    <lineage>
        <taxon>Bacteria</taxon>
        <taxon>Pseudomonadati</taxon>
        <taxon>Pseudomonadota</taxon>
        <taxon>Alphaproteobacteria</taxon>
        <taxon>Hyphomicrobiales</taxon>
        <taxon>Methylocystaceae</taxon>
        <taxon>Methylocystis</taxon>
    </lineage>
</organism>
<dbReference type="InterPro" id="IPR011250">
    <property type="entry name" value="OMP/PagP_B-barrel"/>
</dbReference>
<dbReference type="EMBL" id="BSEC01000001">
    <property type="protein sequence ID" value="GLI92946.1"/>
    <property type="molecule type" value="Genomic_DNA"/>
</dbReference>
<evidence type="ECO:0000256" key="5">
    <source>
        <dbReference type="ARBA" id="ARBA00038306"/>
    </source>
</evidence>